<dbReference type="AlphaFoldDB" id="A0A915JPY3"/>
<keyword evidence="1" id="KW-1185">Reference proteome</keyword>
<accession>A0A915JPY3</accession>
<evidence type="ECO:0000313" key="1">
    <source>
        <dbReference type="Proteomes" id="UP000887565"/>
    </source>
</evidence>
<sequence length="101" mass="11132">MFRAHKFALQVEAFIFSSPMSTNVSTKGGLNGMSLELSTNLNVETNEESSSHLSRVNMAEITQMATEIRSRNQALPTRRGVRLSAGRKSFLNGSVIENTLK</sequence>
<name>A0A915JPY3_ROMCU</name>
<protein>
    <submittedName>
        <fullName evidence="2">Uncharacterized protein</fullName>
    </submittedName>
</protein>
<reference evidence="2" key="1">
    <citation type="submission" date="2022-11" db="UniProtKB">
        <authorList>
            <consortium name="WormBaseParasite"/>
        </authorList>
    </citation>
    <scope>IDENTIFICATION</scope>
</reference>
<dbReference type="Proteomes" id="UP000887565">
    <property type="component" value="Unplaced"/>
</dbReference>
<proteinExistence type="predicted"/>
<organism evidence="1 2">
    <name type="scientific">Romanomermis culicivorax</name>
    <name type="common">Nematode worm</name>
    <dbReference type="NCBI Taxonomy" id="13658"/>
    <lineage>
        <taxon>Eukaryota</taxon>
        <taxon>Metazoa</taxon>
        <taxon>Ecdysozoa</taxon>
        <taxon>Nematoda</taxon>
        <taxon>Enoplea</taxon>
        <taxon>Dorylaimia</taxon>
        <taxon>Mermithida</taxon>
        <taxon>Mermithoidea</taxon>
        <taxon>Mermithidae</taxon>
        <taxon>Romanomermis</taxon>
    </lineage>
</organism>
<dbReference type="WBParaSite" id="nRc.2.0.1.t28162-RA">
    <property type="protein sequence ID" value="nRc.2.0.1.t28162-RA"/>
    <property type="gene ID" value="nRc.2.0.1.g28162"/>
</dbReference>
<evidence type="ECO:0000313" key="2">
    <source>
        <dbReference type="WBParaSite" id="nRc.2.0.1.t28162-RA"/>
    </source>
</evidence>